<evidence type="ECO:0000313" key="4">
    <source>
        <dbReference type="EMBL" id="KAK2969828.1"/>
    </source>
</evidence>
<keyword evidence="1" id="KW-0479">Metal-binding</keyword>
<keyword evidence="1" id="KW-0862">Zinc</keyword>
<dbReference type="SMART" id="SM00343">
    <property type="entry name" value="ZnF_C2HC"/>
    <property type="match status" value="1"/>
</dbReference>
<sequence length="76" mass="8258">MERVAARALAVRVAARSGACFNCQQQGHMIRDCPQSLRPQFTQGRGIKNQLPGNNRAGTTRSRAYALTEKDATASP</sequence>
<dbReference type="Gene3D" id="4.10.60.10">
    <property type="entry name" value="Zinc finger, CCHC-type"/>
    <property type="match status" value="1"/>
</dbReference>
<dbReference type="Proteomes" id="UP001187471">
    <property type="component" value="Unassembled WGS sequence"/>
</dbReference>
<keyword evidence="5" id="KW-1185">Reference proteome</keyword>
<evidence type="ECO:0000313" key="5">
    <source>
        <dbReference type="Proteomes" id="UP001187471"/>
    </source>
</evidence>
<feature type="compositionally biased region" description="Polar residues" evidence="2">
    <location>
        <begin position="51"/>
        <end position="62"/>
    </location>
</feature>
<keyword evidence="1" id="KW-0863">Zinc-finger</keyword>
<organism evidence="4 5">
    <name type="scientific">Escallonia rubra</name>
    <dbReference type="NCBI Taxonomy" id="112253"/>
    <lineage>
        <taxon>Eukaryota</taxon>
        <taxon>Viridiplantae</taxon>
        <taxon>Streptophyta</taxon>
        <taxon>Embryophyta</taxon>
        <taxon>Tracheophyta</taxon>
        <taxon>Spermatophyta</taxon>
        <taxon>Magnoliopsida</taxon>
        <taxon>eudicotyledons</taxon>
        <taxon>Gunneridae</taxon>
        <taxon>Pentapetalae</taxon>
        <taxon>asterids</taxon>
        <taxon>campanulids</taxon>
        <taxon>Escalloniales</taxon>
        <taxon>Escalloniaceae</taxon>
        <taxon>Escallonia</taxon>
    </lineage>
</organism>
<dbReference type="AlphaFoldDB" id="A0AA88QHC3"/>
<dbReference type="SUPFAM" id="SSF57756">
    <property type="entry name" value="Retrovirus zinc finger-like domains"/>
    <property type="match status" value="1"/>
</dbReference>
<evidence type="ECO:0000259" key="3">
    <source>
        <dbReference type="PROSITE" id="PS50158"/>
    </source>
</evidence>
<evidence type="ECO:0000256" key="1">
    <source>
        <dbReference type="PROSITE-ProRule" id="PRU00047"/>
    </source>
</evidence>
<dbReference type="InterPro" id="IPR001878">
    <property type="entry name" value="Znf_CCHC"/>
</dbReference>
<protein>
    <recommendedName>
        <fullName evidence="3">CCHC-type domain-containing protein</fullName>
    </recommendedName>
</protein>
<dbReference type="PROSITE" id="PS50158">
    <property type="entry name" value="ZF_CCHC"/>
    <property type="match status" value="1"/>
</dbReference>
<dbReference type="InterPro" id="IPR036875">
    <property type="entry name" value="Znf_CCHC_sf"/>
</dbReference>
<comment type="caution">
    <text evidence="4">The sequence shown here is derived from an EMBL/GenBank/DDBJ whole genome shotgun (WGS) entry which is preliminary data.</text>
</comment>
<reference evidence="4" key="1">
    <citation type="submission" date="2022-12" db="EMBL/GenBank/DDBJ databases">
        <title>Draft genome assemblies for two species of Escallonia (Escalloniales).</title>
        <authorList>
            <person name="Chanderbali A."/>
            <person name="Dervinis C."/>
            <person name="Anghel I."/>
            <person name="Soltis D."/>
            <person name="Soltis P."/>
            <person name="Zapata F."/>
        </authorList>
    </citation>
    <scope>NUCLEOTIDE SEQUENCE</scope>
    <source>
        <strain evidence="4">UCBG92.1500</strain>
        <tissue evidence="4">Leaf</tissue>
    </source>
</reference>
<name>A0AA88QHC3_9ASTE</name>
<proteinExistence type="predicted"/>
<gene>
    <name evidence="4" type="ORF">RJ640_000645</name>
</gene>
<feature type="region of interest" description="Disordered" evidence="2">
    <location>
        <begin position="36"/>
        <end position="76"/>
    </location>
</feature>
<dbReference type="GO" id="GO:0003676">
    <property type="term" value="F:nucleic acid binding"/>
    <property type="evidence" value="ECO:0007669"/>
    <property type="project" value="InterPro"/>
</dbReference>
<dbReference type="Pfam" id="PF00098">
    <property type="entry name" value="zf-CCHC"/>
    <property type="match status" value="1"/>
</dbReference>
<evidence type="ECO:0000256" key="2">
    <source>
        <dbReference type="SAM" id="MobiDB-lite"/>
    </source>
</evidence>
<dbReference type="GO" id="GO:0008270">
    <property type="term" value="F:zinc ion binding"/>
    <property type="evidence" value="ECO:0007669"/>
    <property type="project" value="UniProtKB-KW"/>
</dbReference>
<accession>A0AA88QHC3</accession>
<dbReference type="EMBL" id="JAVXUO010002774">
    <property type="protein sequence ID" value="KAK2969828.1"/>
    <property type="molecule type" value="Genomic_DNA"/>
</dbReference>
<feature type="domain" description="CCHC-type" evidence="3">
    <location>
        <begin position="20"/>
        <end position="35"/>
    </location>
</feature>